<dbReference type="GO" id="GO:0043683">
    <property type="term" value="P:type IV pilus assembly"/>
    <property type="evidence" value="ECO:0007669"/>
    <property type="project" value="InterPro"/>
</dbReference>
<comment type="caution">
    <text evidence="2">The sequence shown here is derived from an EMBL/GenBank/DDBJ whole genome shotgun (WGS) entry which is preliminary data.</text>
</comment>
<dbReference type="Gene3D" id="3.30.700.10">
    <property type="entry name" value="Glycoprotein, Type 4 Pilin"/>
    <property type="match status" value="1"/>
</dbReference>
<keyword evidence="3" id="KW-1185">Reference proteome</keyword>
<dbReference type="NCBIfam" id="TIGR02532">
    <property type="entry name" value="IV_pilin_GFxxxE"/>
    <property type="match status" value="1"/>
</dbReference>
<name>A0A3D8MFB1_9ALTE</name>
<dbReference type="InterPro" id="IPR045584">
    <property type="entry name" value="Pilin-like"/>
</dbReference>
<organism evidence="2 3">
    <name type="scientific">Alteromonas aestuariivivens</name>
    <dbReference type="NCBI Taxonomy" id="1938339"/>
    <lineage>
        <taxon>Bacteria</taxon>
        <taxon>Pseudomonadati</taxon>
        <taxon>Pseudomonadota</taxon>
        <taxon>Gammaproteobacteria</taxon>
        <taxon>Alteromonadales</taxon>
        <taxon>Alteromonadaceae</taxon>
        <taxon>Alteromonas/Salinimonas group</taxon>
        <taxon>Alteromonas</taxon>
    </lineage>
</organism>
<dbReference type="EMBL" id="QRHA01000001">
    <property type="protein sequence ID" value="RDV29442.1"/>
    <property type="molecule type" value="Genomic_DNA"/>
</dbReference>
<keyword evidence="1" id="KW-0812">Transmembrane</keyword>
<protein>
    <submittedName>
        <fullName evidence="2">Prepilin-type N-terminal cleavage/methylation domain-containing protein</fullName>
    </submittedName>
</protein>
<evidence type="ECO:0000313" key="2">
    <source>
        <dbReference type="EMBL" id="RDV29442.1"/>
    </source>
</evidence>
<dbReference type="InterPro" id="IPR031982">
    <property type="entry name" value="PilE-like"/>
</dbReference>
<accession>A0A3D8MFB1</accession>
<gene>
    <name evidence="2" type="ORF">DXV75_02435</name>
</gene>
<keyword evidence="1" id="KW-1133">Transmembrane helix</keyword>
<sequence>MTQKTQGMTLLELLIAVAICGILFGVAVPAYRSQLQSGRLHETQLKMMEIYASQQNFYLQTGRYAEKSALPSVQLPGFQWNLENLTEHSFTLVATGVAGAVPAHCTRITMNHQAQRSPADCWPR</sequence>
<dbReference type="InterPro" id="IPR012902">
    <property type="entry name" value="N_methyl_site"/>
</dbReference>
<keyword evidence="1" id="KW-0472">Membrane</keyword>
<dbReference type="OrthoDB" id="5705058at2"/>
<evidence type="ECO:0000313" key="3">
    <source>
        <dbReference type="Proteomes" id="UP000256561"/>
    </source>
</evidence>
<dbReference type="AlphaFoldDB" id="A0A3D8MFB1"/>
<dbReference type="Pfam" id="PF07963">
    <property type="entry name" value="N_methyl"/>
    <property type="match status" value="1"/>
</dbReference>
<evidence type="ECO:0000256" key="1">
    <source>
        <dbReference type="SAM" id="Phobius"/>
    </source>
</evidence>
<feature type="transmembrane region" description="Helical" evidence="1">
    <location>
        <begin position="13"/>
        <end position="31"/>
    </location>
</feature>
<dbReference type="RefSeq" id="WP_115591758.1">
    <property type="nucleotide sequence ID" value="NZ_QRHA01000001.1"/>
</dbReference>
<dbReference type="SUPFAM" id="SSF54523">
    <property type="entry name" value="Pili subunits"/>
    <property type="match status" value="1"/>
</dbReference>
<reference evidence="3" key="1">
    <citation type="submission" date="2018-08" db="EMBL/GenBank/DDBJ databases">
        <authorList>
            <person name="Zhang J."/>
            <person name="Du Z.-J."/>
        </authorList>
    </citation>
    <scope>NUCLEOTIDE SEQUENCE [LARGE SCALE GENOMIC DNA]</scope>
    <source>
        <strain evidence="3">KCTC 52655</strain>
    </source>
</reference>
<dbReference type="Pfam" id="PF16732">
    <property type="entry name" value="ComP_DUS"/>
    <property type="match status" value="1"/>
</dbReference>
<dbReference type="Proteomes" id="UP000256561">
    <property type="component" value="Unassembled WGS sequence"/>
</dbReference>
<proteinExistence type="predicted"/>